<dbReference type="Proteomes" id="UP000722485">
    <property type="component" value="Unassembled WGS sequence"/>
</dbReference>
<organism evidence="1 2">
    <name type="scientific">Cylindrodendrum hubeiense</name>
    <dbReference type="NCBI Taxonomy" id="595255"/>
    <lineage>
        <taxon>Eukaryota</taxon>
        <taxon>Fungi</taxon>
        <taxon>Dikarya</taxon>
        <taxon>Ascomycota</taxon>
        <taxon>Pezizomycotina</taxon>
        <taxon>Sordariomycetes</taxon>
        <taxon>Hypocreomycetidae</taxon>
        <taxon>Hypocreales</taxon>
        <taxon>Nectriaceae</taxon>
        <taxon>Cylindrodendrum</taxon>
    </lineage>
</organism>
<reference evidence="1" key="1">
    <citation type="submission" date="2020-03" db="EMBL/GenBank/DDBJ databases">
        <title>Draft Genome Sequence of Cylindrodendrum hubeiense.</title>
        <authorList>
            <person name="Buettner E."/>
            <person name="Kellner H."/>
        </authorList>
    </citation>
    <scope>NUCLEOTIDE SEQUENCE</scope>
    <source>
        <strain evidence="1">IHI 201604</strain>
    </source>
</reference>
<keyword evidence="2" id="KW-1185">Reference proteome</keyword>
<name>A0A9P5HJM9_9HYPO</name>
<sequence length="87" mass="10043">MSSAATQTETPSRHFEKYDHIVRCSDGHLYTTVWVPMMSLKALRFGSRRVQRCPVGHHWTTVVRVESGELTYAELEKAMGIHDNQWP</sequence>
<accession>A0A9P5HJM9</accession>
<dbReference type="AlphaFoldDB" id="A0A9P5HJM9"/>
<evidence type="ECO:0000313" key="1">
    <source>
        <dbReference type="EMBL" id="KAF7555015.1"/>
    </source>
</evidence>
<proteinExistence type="predicted"/>
<dbReference type="EMBL" id="JAANBB010000025">
    <property type="protein sequence ID" value="KAF7555015.1"/>
    <property type="molecule type" value="Genomic_DNA"/>
</dbReference>
<evidence type="ECO:0000313" key="2">
    <source>
        <dbReference type="Proteomes" id="UP000722485"/>
    </source>
</evidence>
<gene>
    <name evidence="1" type="ORF">G7Z17_g2479</name>
</gene>
<protein>
    <submittedName>
        <fullName evidence="1">Uncharacterized protein</fullName>
    </submittedName>
</protein>
<dbReference type="OrthoDB" id="4986331at2759"/>
<comment type="caution">
    <text evidence="1">The sequence shown here is derived from an EMBL/GenBank/DDBJ whole genome shotgun (WGS) entry which is preliminary data.</text>
</comment>